<keyword evidence="3" id="KW-1185">Reference proteome</keyword>
<feature type="compositionally biased region" description="Basic and acidic residues" evidence="1">
    <location>
        <begin position="13"/>
        <end position="52"/>
    </location>
</feature>
<sequence>MTKTATPAAERTVTIDRRRNDRREDQPRNEQVDGRRKQQRRRQIDPTTCERDYNEQEIEFMHAMDQYKRAAGRMFPTCSEVLEVVRSLGYVQLNDEQRDQLNIQDSETVESYGDSVDEEEL</sequence>
<dbReference type="Proteomes" id="UP000325286">
    <property type="component" value="Chromosome"/>
</dbReference>
<proteinExistence type="predicted"/>
<dbReference type="AlphaFoldDB" id="A0A5B9R846"/>
<feature type="region of interest" description="Disordered" evidence="1">
    <location>
        <begin position="100"/>
        <end position="121"/>
    </location>
</feature>
<accession>A0A5B9R846</accession>
<name>A0A5B9R846_9BACT</name>
<dbReference type="RefSeq" id="WP_068137775.1">
    <property type="nucleotide sequence ID" value="NZ_CP042914.1"/>
</dbReference>
<dbReference type="EMBL" id="CP042914">
    <property type="protein sequence ID" value="QEG42723.1"/>
    <property type="molecule type" value="Genomic_DNA"/>
</dbReference>
<gene>
    <name evidence="2" type="ORF">UC8_47650</name>
</gene>
<dbReference type="OrthoDB" id="266522at2"/>
<evidence type="ECO:0000313" key="2">
    <source>
        <dbReference type="EMBL" id="QEG42723.1"/>
    </source>
</evidence>
<feature type="region of interest" description="Disordered" evidence="1">
    <location>
        <begin position="1"/>
        <end position="52"/>
    </location>
</feature>
<protein>
    <submittedName>
        <fullName evidence="2">Uncharacterized protein</fullName>
    </submittedName>
</protein>
<organism evidence="2 3">
    <name type="scientific">Roseimaritima ulvae</name>
    <dbReference type="NCBI Taxonomy" id="980254"/>
    <lineage>
        <taxon>Bacteria</taxon>
        <taxon>Pseudomonadati</taxon>
        <taxon>Planctomycetota</taxon>
        <taxon>Planctomycetia</taxon>
        <taxon>Pirellulales</taxon>
        <taxon>Pirellulaceae</taxon>
        <taxon>Roseimaritima</taxon>
    </lineage>
</organism>
<dbReference type="KEGG" id="rul:UC8_47650"/>
<reference evidence="2 3" key="1">
    <citation type="submission" date="2019-08" db="EMBL/GenBank/DDBJ databases">
        <title>Deep-cultivation of Planctomycetes and their phenomic and genomic characterization uncovers novel biology.</title>
        <authorList>
            <person name="Wiegand S."/>
            <person name="Jogler M."/>
            <person name="Boedeker C."/>
            <person name="Pinto D."/>
            <person name="Vollmers J."/>
            <person name="Rivas-Marin E."/>
            <person name="Kohn T."/>
            <person name="Peeters S.H."/>
            <person name="Heuer A."/>
            <person name="Rast P."/>
            <person name="Oberbeckmann S."/>
            <person name="Bunk B."/>
            <person name="Jeske O."/>
            <person name="Meyerdierks A."/>
            <person name="Storesund J.E."/>
            <person name="Kallscheuer N."/>
            <person name="Luecker S."/>
            <person name="Lage O.M."/>
            <person name="Pohl T."/>
            <person name="Merkel B.J."/>
            <person name="Hornburger P."/>
            <person name="Mueller R.-W."/>
            <person name="Bruemmer F."/>
            <person name="Labrenz M."/>
            <person name="Spormann A.M."/>
            <person name="Op den Camp H."/>
            <person name="Overmann J."/>
            <person name="Amann R."/>
            <person name="Jetten M.S.M."/>
            <person name="Mascher T."/>
            <person name="Medema M.H."/>
            <person name="Devos D.P."/>
            <person name="Kaster A.-K."/>
            <person name="Ovreas L."/>
            <person name="Rohde M."/>
            <person name="Galperin M.Y."/>
            <person name="Jogler C."/>
        </authorList>
    </citation>
    <scope>NUCLEOTIDE SEQUENCE [LARGE SCALE GENOMIC DNA]</scope>
    <source>
        <strain evidence="2 3">UC8</strain>
    </source>
</reference>
<evidence type="ECO:0000313" key="3">
    <source>
        <dbReference type="Proteomes" id="UP000325286"/>
    </source>
</evidence>
<evidence type="ECO:0000256" key="1">
    <source>
        <dbReference type="SAM" id="MobiDB-lite"/>
    </source>
</evidence>